<evidence type="ECO:0000313" key="1">
    <source>
        <dbReference type="EMBL" id="OQO89929.1"/>
    </source>
</evidence>
<proteinExistence type="predicted"/>
<dbReference type="RefSeq" id="WP_081194202.1">
    <property type="nucleotide sequence ID" value="NZ_MWIH01000008.1"/>
</dbReference>
<protein>
    <submittedName>
        <fullName evidence="1">Uncharacterized protein</fullName>
    </submittedName>
</protein>
<accession>A0A1V8ZYD0</accession>
<dbReference type="STRING" id="1962155.B1813_19000"/>
<dbReference type="AlphaFoldDB" id="A0A1V8ZYD0"/>
<keyword evidence="2" id="KW-1185">Reference proteome</keyword>
<evidence type="ECO:0000313" key="2">
    <source>
        <dbReference type="Proteomes" id="UP000192591"/>
    </source>
</evidence>
<gene>
    <name evidence="1" type="ORF">B1813_19000</name>
</gene>
<sequence length="109" mass="11028">MANIPHQQAKLGGTVLSATAATAGPDSLAPDDRLVLVVQNNDAAAVTVTVTVPGTTRWGQDEPDVTSVSIPAGEMAAVGPFPRALADPSDNLVDVTASSASVNFYAVRA</sequence>
<dbReference type="Proteomes" id="UP000192591">
    <property type="component" value="Unassembled WGS sequence"/>
</dbReference>
<dbReference type="EMBL" id="MWIH01000008">
    <property type="protein sequence ID" value="OQO89929.1"/>
    <property type="molecule type" value="Genomic_DNA"/>
</dbReference>
<comment type="caution">
    <text evidence="1">The sequence shown here is derived from an EMBL/GenBank/DDBJ whole genome shotgun (WGS) entry which is preliminary data.</text>
</comment>
<name>A0A1V8ZYD0_SACPI</name>
<reference evidence="1 2" key="1">
    <citation type="submission" date="2017-02" db="EMBL/GenBank/DDBJ databases">
        <title>Draft genome of Saccharomonospora sp. 154.</title>
        <authorList>
            <person name="Alonso-Carmona G.S."/>
            <person name="De La Haba R."/>
            <person name="Vera-Gargallo B."/>
            <person name="Sandoval-Trujillo A.H."/>
            <person name="Ramirez-Duran N."/>
            <person name="Ventosa A."/>
        </authorList>
    </citation>
    <scope>NUCLEOTIDE SEQUENCE [LARGE SCALE GENOMIC DNA]</scope>
    <source>
        <strain evidence="1 2">LRS4.154</strain>
    </source>
</reference>
<organism evidence="1 2">
    <name type="scientific">Saccharomonospora piscinae</name>
    <dbReference type="NCBI Taxonomy" id="687388"/>
    <lineage>
        <taxon>Bacteria</taxon>
        <taxon>Bacillati</taxon>
        <taxon>Actinomycetota</taxon>
        <taxon>Actinomycetes</taxon>
        <taxon>Pseudonocardiales</taxon>
        <taxon>Pseudonocardiaceae</taxon>
        <taxon>Saccharomonospora</taxon>
    </lineage>
</organism>